<feature type="transmembrane region" description="Helical" evidence="7">
    <location>
        <begin position="344"/>
        <end position="367"/>
    </location>
</feature>
<evidence type="ECO:0000313" key="9">
    <source>
        <dbReference type="EMBL" id="SEA06091.1"/>
    </source>
</evidence>
<feature type="transmembrane region" description="Helical" evidence="7">
    <location>
        <begin position="224"/>
        <end position="245"/>
    </location>
</feature>
<keyword evidence="2" id="KW-0813">Transport</keyword>
<dbReference type="PANTHER" id="PTHR43414">
    <property type="entry name" value="MULTIDRUG RESISTANCE PROTEIN MDTG"/>
    <property type="match status" value="1"/>
</dbReference>
<evidence type="ECO:0000256" key="2">
    <source>
        <dbReference type="ARBA" id="ARBA00022448"/>
    </source>
</evidence>
<accession>A0A1H3Y4V5</accession>
<feature type="transmembrane region" description="Helical" evidence="7">
    <location>
        <begin position="112"/>
        <end position="130"/>
    </location>
</feature>
<dbReference type="InterPro" id="IPR036259">
    <property type="entry name" value="MFS_trans_sf"/>
</dbReference>
<evidence type="ECO:0000256" key="1">
    <source>
        <dbReference type="ARBA" id="ARBA00004651"/>
    </source>
</evidence>
<organism evidence="9 10">
    <name type="scientific">Thalassobacillus cyri</name>
    <dbReference type="NCBI Taxonomy" id="571932"/>
    <lineage>
        <taxon>Bacteria</taxon>
        <taxon>Bacillati</taxon>
        <taxon>Bacillota</taxon>
        <taxon>Bacilli</taxon>
        <taxon>Bacillales</taxon>
        <taxon>Bacillaceae</taxon>
        <taxon>Thalassobacillus</taxon>
    </lineage>
</organism>
<keyword evidence="10" id="KW-1185">Reference proteome</keyword>
<feature type="transmembrane region" description="Helical" evidence="7">
    <location>
        <begin position="79"/>
        <end position="100"/>
    </location>
</feature>
<dbReference type="PROSITE" id="PS50850">
    <property type="entry name" value="MFS"/>
    <property type="match status" value="1"/>
</dbReference>
<proteinExistence type="predicted"/>
<evidence type="ECO:0000256" key="4">
    <source>
        <dbReference type="ARBA" id="ARBA00022692"/>
    </source>
</evidence>
<feature type="transmembrane region" description="Helical" evidence="7">
    <location>
        <begin position="192"/>
        <end position="218"/>
    </location>
</feature>
<sequence>MVLPFLSLYIESFGNFSEAYVQKWSGWVFGVTFVTAFLFAPIWGRVGDKYGRKKILIISAFGLGLSVFLMGLADSVLQLFFLRLFMGVFTGFIPMSQALIATQTPKNIAGRVLGTLQTGSITGSLMGPMLGGLLADSFGYSATFQGTSITVFLSGLIVIFGIKEVKMEDENSANKTSYSSREVIRHIIRHPVLVMVMLVSLFVQIAHFSIQPILSLYVAELHGAANLAFFSGIAFSAAGLGNLLMARRWGRIADRVGYVKILVFLLFMAGIVYLPGAFVTSIWQLVIIRFLLGASIGGIIPVRSAYIRQEAPLAMQGEVLGYNTSIRFLGNMIGPALGGMLSGYFGFSSVFFVTSTLLVASGIAMYLTMQRNPHAAEHHAHSV</sequence>
<dbReference type="Gene3D" id="1.20.1250.20">
    <property type="entry name" value="MFS general substrate transporter like domains"/>
    <property type="match status" value="2"/>
</dbReference>
<keyword evidence="4 7" id="KW-0812">Transmembrane</keyword>
<dbReference type="Proteomes" id="UP000198584">
    <property type="component" value="Unassembled WGS sequence"/>
</dbReference>
<dbReference type="GO" id="GO:0022857">
    <property type="term" value="F:transmembrane transporter activity"/>
    <property type="evidence" value="ECO:0007669"/>
    <property type="project" value="InterPro"/>
</dbReference>
<comment type="subcellular location">
    <subcellularLocation>
        <location evidence="1">Cell membrane</location>
        <topology evidence="1">Multi-pass membrane protein</topology>
    </subcellularLocation>
</comment>
<dbReference type="InterPro" id="IPR020846">
    <property type="entry name" value="MFS_dom"/>
</dbReference>
<dbReference type="STRING" id="571932.SAMN05421743_102350"/>
<evidence type="ECO:0000256" key="5">
    <source>
        <dbReference type="ARBA" id="ARBA00022989"/>
    </source>
</evidence>
<feature type="transmembrane region" description="Helical" evidence="7">
    <location>
        <begin position="55"/>
        <end position="73"/>
    </location>
</feature>
<dbReference type="PRINTS" id="PR01035">
    <property type="entry name" value="TCRTETA"/>
</dbReference>
<dbReference type="InterPro" id="IPR001958">
    <property type="entry name" value="Tet-R_TetA/multi-R_MdtG-like"/>
</dbReference>
<gene>
    <name evidence="9" type="ORF">SAMN05421743_102350</name>
</gene>
<keyword evidence="5 7" id="KW-1133">Transmembrane helix</keyword>
<feature type="transmembrane region" description="Helical" evidence="7">
    <location>
        <begin position="24"/>
        <end position="43"/>
    </location>
</feature>
<evidence type="ECO:0000313" key="10">
    <source>
        <dbReference type="Proteomes" id="UP000198584"/>
    </source>
</evidence>
<evidence type="ECO:0000259" key="8">
    <source>
        <dbReference type="PROSITE" id="PS50850"/>
    </source>
</evidence>
<feature type="transmembrane region" description="Helical" evidence="7">
    <location>
        <begin position="142"/>
        <end position="162"/>
    </location>
</feature>
<dbReference type="GO" id="GO:0005886">
    <property type="term" value="C:plasma membrane"/>
    <property type="evidence" value="ECO:0007669"/>
    <property type="project" value="UniProtKB-SubCell"/>
</dbReference>
<feature type="transmembrane region" description="Helical" evidence="7">
    <location>
        <begin position="282"/>
        <end position="307"/>
    </location>
</feature>
<reference evidence="9 10" key="1">
    <citation type="submission" date="2016-10" db="EMBL/GenBank/DDBJ databases">
        <authorList>
            <person name="de Groot N.N."/>
        </authorList>
    </citation>
    <scope>NUCLEOTIDE SEQUENCE [LARGE SCALE GENOMIC DNA]</scope>
    <source>
        <strain evidence="9 10">CCM7597</strain>
    </source>
</reference>
<dbReference type="AlphaFoldDB" id="A0A1H3Y4V5"/>
<dbReference type="Pfam" id="PF07690">
    <property type="entry name" value="MFS_1"/>
    <property type="match status" value="1"/>
</dbReference>
<feature type="transmembrane region" description="Helical" evidence="7">
    <location>
        <begin position="257"/>
        <end position="276"/>
    </location>
</feature>
<feature type="transmembrane region" description="Helical" evidence="7">
    <location>
        <begin position="319"/>
        <end position="338"/>
    </location>
</feature>
<dbReference type="InterPro" id="IPR011701">
    <property type="entry name" value="MFS"/>
</dbReference>
<evidence type="ECO:0000256" key="3">
    <source>
        <dbReference type="ARBA" id="ARBA00022475"/>
    </source>
</evidence>
<dbReference type="EMBL" id="FNQR01000002">
    <property type="protein sequence ID" value="SEA06091.1"/>
    <property type="molecule type" value="Genomic_DNA"/>
</dbReference>
<keyword evidence="3" id="KW-1003">Cell membrane</keyword>
<protein>
    <submittedName>
        <fullName evidence="9">Predicted arabinose efflux permease, MFS family</fullName>
    </submittedName>
</protein>
<evidence type="ECO:0000256" key="6">
    <source>
        <dbReference type="ARBA" id="ARBA00023136"/>
    </source>
</evidence>
<evidence type="ECO:0000256" key="7">
    <source>
        <dbReference type="SAM" id="Phobius"/>
    </source>
</evidence>
<feature type="domain" description="Major facilitator superfamily (MFS) profile" evidence="8">
    <location>
        <begin position="1"/>
        <end position="373"/>
    </location>
</feature>
<keyword evidence="6 7" id="KW-0472">Membrane</keyword>
<dbReference type="PANTHER" id="PTHR43414:SF3">
    <property type="entry name" value="LMO2377 PROTEIN"/>
    <property type="match status" value="1"/>
</dbReference>
<name>A0A1H3Y4V5_9BACI</name>
<dbReference type="SUPFAM" id="SSF103473">
    <property type="entry name" value="MFS general substrate transporter"/>
    <property type="match status" value="1"/>
</dbReference>